<feature type="compositionally biased region" description="Low complexity" evidence="2">
    <location>
        <begin position="702"/>
        <end position="713"/>
    </location>
</feature>
<feature type="compositionally biased region" description="Polar residues" evidence="2">
    <location>
        <begin position="909"/>
        <end position="920"/>
    </location>
</feature>
<dbReference type="InParanoid" id="A0A7M7GJR2"/>
<dbReference type="EnsemblMetazoa" id="XM_003723985">
    <property type="protein sequence ID" value="XP_003724033"/>
    <property type="gene ID" value="LOC100888066"/>
</dbReference>
<feature type="compositionally biased region" description="Polar residues" evidence="2">
    <location>
        <begin position="536"/>
        <end position="548"/>
    </location>
</feature>
<reference evidence="5" key="1">
    <citation type="submission" date="2015-02" db="EMBL/GenBank/DDBJ databases">
        <title>Genome sequencing for Strongylocentrotus purpuratus.</title>
        <authorList>
            <person name="Murali S."/>
            <person name="Liu Y."/>
            <person name="Vee V."/>
            <person name="English A."/>
            <person name="Wang M."/>
            <person name="Skinner E."/>
            <person name="Han Y."/>
            <person name="Muzny D.M."/>
            <person name="Worley K.C."/>
            <person name="Gibbs R.A."/>
        </authorList>
    </citation>
    <scope>NUCLEOTIDE SEQUENCE</scope>
</reference>
<feature type="compositionally biased region" description="Polar residues" evidence="2">
    <location>
        <begin position="733"/>
        <end position="753"/>
    </location>
</feature>
<dbReference type="RefSeq" id="XP_003724033.2">
    <property type="nucleotide sequence ID" value="XM_003723985.3"/>
</dbReference>
<dbReference type="InterPro" id="IPR002083">
    <property type="entry name" value="MATH/TRAF_dom"/>
</dbReference>
<dbReference type="SUPFAM" id="SSF49599">
    <property type="entry name" value="TRAF domain-like"/>
    <property type="match status" value="2"/>
</dbReference>
<feature type="coiled-coil region" evidence="1">
    <location>
        <begin position="466"/>
        <end position="500"/>
    </location>
</feature>
<keyword evidence="1" id="KW-0175">Coiled coil</keyword>
<dbReference type="GeneID" id="100888066"/>
<feature type="compositionally biased region" description="Low complexity" evidence="2">
    <location>
        <begin position="940"/>
        <end position="953"/>
    </location>
</feature>
<evidence type="ECO:0000313" key="5">
    <source>
        <dbReference type="Proteomes" id="UP000007110"/>
    </source>
</evidence>
<feature type="compositionally biased region" description="Polar residues" evidence="2">
    <location>
        <begin position="781"/>
        <end position="801"/>
    </location>
</feature>
<feature type="compositionally biased region" description="Pro residues" evidence="2">
    <location>
        <begin position="568"/>
        <end position="590"/>
    </location>
</feature>
<feature type="region of interest" description="Disordered" evidence="2">
    <location>
        <begin position="676"/>
        <end position="716"/>
    </location>
</feature>
<evidence type="ECO:0000256" key="2">
    <source>
        <dbReference type="SAM" id="MobiDB-lite"/>
    </source>
</evidence>
<dbReference type="InterPro" id="IPR008974">
    <property type="entry name" value="TRAF-like"/>
</dbReference>
<feature type="compositionally biased region" description="Polar residues" evidence="2">
    <location>
        <begin position="964"/>
        <end position="987"/>
    </location>
</feature>
<organism evidence="4 5">
    <name type="scientific">Strongylocentrotus purpuratus</name>
    <name type="common">Purple sea urchin</name>
    <dbReference type="NCBI Taxonomy" id="7668"/>
    <lineage>
        <taxon>Eukaryota</taxon>
        <taxon>Metazoa</taxon>
        <taxon>Echinodermata</taxon>
        <taxon>Eleutherozoa</taxon>
        <taxon>Echinozoa</taxon>
        <taxon>Echinoidea</taxon>
        <taxon>Euechinoidea</taxon>
        <taxon>Echinacea</taxon>
        <taxon>Camarodonta</taxon>
        <taxon>Echinidea</taxon>
        <taxon>Strongylocentrotidae</taxon>
        <taxon>Strongylocentrotus</taxon>
    </lineage>
</organism>
<evidence type="ECO:0000256" key="1">
    <source>
        <dbReference type="SAM" id="Coils"/>
    </source>
</evidence>
<dbReference type="Proteomes" id="UP000007110">
    <property type="component" value="Unassembled WGS sequence"/>
</dbReference>
<feature type="domain" description="MATH" evidence="3">
    <location>
        <begin position="152"/>
        <end position="282"/>
    </location>
</feature>
<dbReference type="PROSITE" id="PS50144">
    <property type="entry name" value="MATH"/>
    <property type="match status" value="2"/>
</dbReference>
<proteinExistence type="predicted"/>
<sequence length="1102" mass="122166">MMANTLQLYRTLPLNDGENTQLFTFKLGLMNLDEFKSRSVRSTIINYQGQDWYLSCKYAEGKRLEFLGVYIYWGSPSEGVRCRADFRIITRNILDPTKSLVTEGSQVEFSAPQSPGWGKREFASLRELFTPGQGFLLEPEKIVIIELAMKSCSSLFEQSVDFTQLLSHREQPYPSFFTANFPLAGMEFYVSLYPLGDREEADGHVSMYLHRFLGNEGDTSIIGCRIRYRFFLGHSRTCPHSSKTFEFSFKNEQGYGRFKAFEPLDGSDNLLYRGAVPLGVEVVSITPFAQPEVRLTTRGYYHTDNFVFEDAVFPDHRGNQWRLSAAANASQFLSLRLNAEDKNRLFCAPGLNSNQSRLTKREECTKFIQWRAFVLSRTDRKKTLAVNGCPLSGYYSRGLMQTNYSMSTQIPLLKAKALDGDYCTKEEPSLLVRIEFLNVQDVACVMTDYPTLDFERFQLYHTREGLKRCLKQNDVLVKEIESLQGRLNSAMKENKDSRDLVQDFQRLIKHPIPPLSPTPDSGRNTQLMNWLLQQDSIPSKNENPSDPTKQLIAPSARPASISSSPTLPVQPPVPRPRGVRGPPPRPPPRAYSPVATDLVSTRQFTYTPTNTPSQAISLASPPPVANSTGLGMASDQQRLAVLNSNDTAFKRFSFTGINVTPAMISNQAAETVRNVDVPAQSSSMRKDPVSPQRSTLLQEKPSSTSSSSSVVMSKIGNGGSSRGFALARMTRPNVSQSQLNANHAAPQQSQHSPIDQPVKWPTGMAPPTSSRSTGELEGKPSSPSHQASQHLSNGDIGSNSELPGGFQTHLQQSFSNPNISTHSETNGQPLVGLTNASLKDSQVTSGKPSAMISNAPQRPLSASMSREFEYSPVPPSVANRRSPVPEQQVHYPPGPQETSTGLYQPVVTRDQTSKSNSSNPEAPRYVKSTPSTPNKSSRKPVVTTSKSTPNSPTKHPPGHVQHTGYDQQPTGNVQLQRTQHHQPTPSESHPDHETRIGLPQFVVNHQVPTDRLVNNVNPGQPYASVQSGTASEAMVNSQRSSFPGIESLSNGIEQVDGRQQRPHSVVDEMMQINTDPVVNSNEHWSLPSIEQRRRMGVIETSL</sequence>
<feature type="region of interest" description="Disordered" evidence="2">
    <location>
        <begin position="733"/>
        <end position="994"/>
    </location>
</feature>
<feature type="domain" description="MATH" evidence="3">
    <location>
        <begin position="22"/>
        <end position="147"/>
    </location>
</feature>
<feature type="compositionally biased region" description="Polar residues" evidence="2">
    <location>
        <begin position="691"/>
        <end position="701"/>
    </location>
</feature>
<dbReference type="AlphaFoldDB" id="A0A7M7GJR2"/>
<feature type="compositionally biased region" description="Polar residues" evidence="2">
    <location>
        <begin position="808"/>
        <end position="864"/>
    </location>
</feature>
<accession>A0A7M7GJR2</accession>
<feature type="compositionally biased region" description="Low complexity" evidence="2">
    <location>
        <begin position="552"/>
        <end position="565"/>
    </location>
</feature>
<evidence type="ECO:0000259" key="3">
    <source>
        <dbReference type="PROSITE" id="PS50144"/>
    </source>
</evidence>
<dbReference type="Gene3D" id="2.60.210.10">
    <property type="entry name" value="Apoptosis, Tumor Necrosis Factor Receptor Associated Protein 2, Chain A"/>
    <property type="match status" value="2"/>
</dbReference>
<evidence type="ECO:0000313" key="4">
    <source>
        <dbReference type="EnsemblMetazoa" id="XP_003724033"/>
    </source>
</evidence>
<dbReference type="OrthoDB" id="10066200at2759"/>
<dbReference type="OMA" id="NWLLQQD"/>
<keyword evidence="5" id="KW-1185">Reference proteome</keyword>
<protein>
    <recommendedName>
        <fullName evidence="3">MATH domain-containing protein</fullName>
    </recommendedName>
</protein>
<reference evidence="4" key="2">
    <citation type="submission" date="2021-01" db="UniProtKB">
        <authorList>
            <consortium name="EnsemblMetazoa"/>
        </authorList>
    </citation>
    <scope>IDENTIFICATION</scope>
</reference>
<name>A0A7M7GJR2_STRPU</name>
<feature type="region of interest" description="Disordered" evidence="2">
    <location>
        <begin position="536"/>
        <end position="593"/>
    </location>
</feature>